<name>A0A8J3MX35_9CHLR</name>
<proteinExistence type="predicted"/>
<dbReference type="SUPFAM" id="SSF53474">
    <property type="entry name" value="alpha/beta-Hydrolases"/>
    <property type="match status" value="1"/>
</dbReference>
<sequence>MNKGTTSKHLVDPELAPILDQIPATTLSAENLNQIRAAARLFVKQPQSSDAISMSERFIPGPEEAPDVRVLIYQPNSTQGLLPALLWLHGGGYIMGSADAEDLMAKSFVSATGCAAVSVDYRLAPETPYPGPVEDCYAALNWLYTHAEELGIDSRRIAVGGSSAGGGLAATLALLARDRGEIPLLFQFLIAPMLDDRTCTQENPHPYTGEFIWTPEANRFGWTSMLGQEPGGDDVSPYAAAARAEQLEGLPPTFINVGALDLFLEEDMEYARRLTRAGVPTELHVYPGVYHGFRMVPNARVTQTADRDQLAALRRAFTPSHRPGNL</sequence>
<dbReference type="PANTHER" id="PTHR48081">
    <property type="entry name" value="AB HYDROLASE SUPERFAMILY PROTEIN C4A8.06C"/>
    <property type="match status" value="1"/>
</dbReference>
<dbReference type="Pfam" id="PF07859">
    <property type="entry name" value="Abhydrolase_3"/>
    <property type="match status" value="1"/>
</dbReference>
<accession>A0A8J3MX35</accession>
<keyword evidence="4" id="KW-1185">Reference proteome</keyword>
<evidence type="ECO:0000313" key="4">
    <source>
        <dbReference type="Proteomes" id="UP000612362"/>
    </source>
</evidence>
<dbReference type="GO" id="GO:0016787">
    <property type="term" value="F:hydrolase activity"/>
    <property type="evidence" value="ECO:0007669"/>
    <property type="project" value="UniProtKB-KW"/>
</dbReference>
<dbReference type="RefSeq" id="WP_220198692.1">
    <property type="nucleotide sequence ID" value="NZ_BNJF01000005.1"/>
</dbReference>
<dbReference type="InterPro" id="IPR050300">
    <property type="entry name" value="GDXG_lipolytic_enzyme"/>
</dbReference>
<organism evidence="3 4">
    <name type="scientific">Ktedonospora formicarum</name>
    <dbReference type="NCBI Taxonomy" id="2778364"/>
    <lineage>
        <taxon>Bacteria</taxon>
        <taxon>Bacillati</taxon>
        <taxon>Chloroflexota</taxon>
        <taxon>Ktedonobacteria</taxon>
        <taxon>Ktedonobacterales</taxon>
        <taxon>Ktedonobacteraceae</taxon>
        <taxon>Ktedonospora</taxon>
    </lineage>
</organism>
<evidence type="ECO:0000259" key="2">
    <source>
        <dbReference type="Pfam" id="PF07859"/>
    </source>
</evidence>
<reference evidence="3" key="1">
    <citation type="submission" date="2020-10" db="EMBL/GenBank/DDBJ databases">
        <title>Taxonomic study of unclassified bacteria belonging to the class Ktedonobacteria.</title>
        <authorList>
            <person name="Yabe S."/>
            <person name="Wang C.M."/>
            <person name="Zheng Y."/>
            <person name="Sakai Y."/>
            <person name="Cavaletti L."/>
            <person name="Monciardini P."/>
            <person name="Donadio S."/>
        </authorList>
    </citation>
    <scope>NUCLEOTIDE SEQUENCE</scope>
    <source>
        <strain evidence="3">SOSP1-1</strain>
    </source>
</reference>
<protein>
    <submittedName>
        <fullName evidence="3">Esterase</fullName>
    </submittedName>
</protein>
<dbReference type="InterPro" id="IPR029058">
    <property type="entry name" value="AB_hydrolase_fold"/>
</dbReference>
<dbReference type="EMBL" id="BNJF01000005">
    <property type="protein sequence ID" value="GHO49586.1"/>
    <property type="molecule type" value="Genomic_DNA"/>
</dbReference>
<gene>
    <name evidence="3" type="primary">aes_1</name>
    <name evidence="3" type="ORF">KSX_77490</name>
</gene>
<dbReference type="PANTHER" id="PTHR48081:SF8">
    <property type="entry name" value="ALPHA_BETA HYDROLASE FOLD-3 DOMAIN-CONTAINING PROTEIN-RELATED"/>
    <property type="match status" value="1"/>
</dbReference>
<evidence type="ECO:0000313" key="3">
    <source>
        <dbReference type="EMBL" id="GHO49586.1"/>
    </source>
</evidence>
<dbReference type="AlphaFoldDB" id="A0A8J3MX35"/>
<dbReference type="InterPro" id="IPR013094">
    <property type="entry name" value="AB_hydrolase_3"/>
</dbReference>
<comment type="caution">
    <text evidence="3">The sequence shown here is derived from an EMBL/GenBank/DDBJ whole genome shotgun (WGS) entry which is preliminary data.</text>
</comment>
<dbReference type="Gene3D" id="3.40.50.1820">
    <property type="entry name" value="alpha/beta hydrolase"/>
    <property type="match status" value="1"/>
</dbReference>
<feature type="domain" description="Alpha/beta hydrolase fold-3" evidence="2">
    <location>
        <begin position="85"/>
        <end position="293"/>
    </location>
</feature>
<keyword evidence="1" id="KW-0378">Hydrolase</keyword>
<dbReference type="Proteomes" id="UP000612362">
    <property type="component" value="Unassembled WGS sequence"/>
</dbReference>
<evidence type="ECO:0000256" key="1">
    <source>
        <dbReference type="ARBA" id="ARBA00022801"/>
    </source>
</evidence>